<dbReference type="Pfam" id="PF09360">
    <property type="entry name" value="zf-CDGSH"/>
    <property type="match status" value="1"/>
</dbReference>
<gene>
    <name evidence="7" type="ORF">FB381_2803</name>
</gene>
<evidence type="ECO:0000313" key="8">
    <source>
        <dbReference type="Proteomes" id="UP000320209"/>
    </source>
</evidence>
<evidence type="ECO:0000256" key="4">
    <source>
        <dbReference type="ARBA" id="ARBA00023014"/>
    </source>
</evidence>
<feature type="region of interest" description="Disordered" evidence="5">
    <location>
        <begin position="1"/>
        <end position="25"/>
    </location>
</feature>
<keyword evidence="3" id="KW-0408">Iron</keyword>
<dbReference type="EMBL" id="VFOV01000001">
    <property type="protein sequence ID" value="TQL68903.1"/>
    <property type="molecule type" value="Genomic_DNA"/>
</dbReference>
<sequence length="101" mass="10554">MTDSSAPQPSNQAKPTTIKTVDNGPLQIKGPAQLVDHDGNSFSTSRTIFLCRCGESSNKPFCDGTHAKIGFAASQRATPAQDDQSVQSEGLRAGSEETAAS</sequence>
<dbReference type="OrthoDB" id="9800162at2"/>
<evidence type="ECO:0000256" key="3">
    <source>
        <dbReference type="ARBA" id="ARBA00023004"/>
    </source>
</evidence>
<organism evidence="7 8">
    <name type="scientific">Nocardioides albertanoniae</name>
    <dbReference type="NCBI Taxonomy" id="1175486"/>
    <lineage>
        <taxon>Bacteria</taxon>
        <taxon>Bacillati</taxon>
        <taxon>Actinomycetota</taxon>
        <taxon>Actinomycetes</taxon>
        <taxon>Propionibacteriales</taxon>
        <taxon>Nocardioidaceae</taxon>
        <taxon>Nocardioides</taxon>
    </lineage>
</organism>
<comment type="caution">
    <text evidence="7">The sequence shown here is derived from an EMBL/GenBank/DDBJ whole genome shotgun (WGS) entry which is preliminary data.</text>
</comment>
<dbReference type="GO" id="GO:0005737">
    <property type="term" value="C:cytoplasm"/>
    <property type="evidence" value="ECO:0007669"/>
    <property type="project" value="UniProtKB-ARBA"/>
</dbReference>
<keyword evidence="1" id="KW-0001">2Fe-2S</keyword>
<accession>A0A543A8H9</accession>
<evidence type="ECO:0000259" key="6">
    <source>
        <dbReference type="SMART" id="SM00704"/>
    </source>
</evidence>
<feature type="region of interest" description="Disordered" evidence="5">
    <location>
        <begin position="73"/>
        <end position="101"/>
    </location>
</feature>
<name>A0A543A8H9_9ACTN</name>
<dbReference type="GO" id="GO:0051537">
    <property type="term" value="F:2 iron, 2 sulfur cluster binding"/>
    <property type="evidence" value="ECO:0007669"/>
    <property type="project" value="UniProtKB-KW"/>
</dbReference>
<keyword evidence="2" id="KW-0479">Metal-binding</keyword>
<dbReference type="InterPro" id="IPR018967">
    <property type="entry name" value="FeS-contain_CDGSH-typ"/>
</dbReference>
<evidence type="ECO:0000256" key="2">
    <source>
        <dbReference type="ARBA" id="ARBA00022723"/>
    </source>
</evidence>
<dbReference type="AlphaFoldDB" id="A0A543A8H9"/>
<dbReference type="GO" id="GO:0046872">
    <property type="term" value="F:metal ion binding"/>
    <property type="evidence" value="ECO:0007669"/>
    <property type="project" value="UniProtKB-KW"/>
</dbReference>
<keyword evidence="4" id="KW-0411">Iron-sulfur</keyword>
<proteinExistence type="predicted"/>
<protein>
    <submittedName>
        <fullName evidence="7">CDGSH-type Zn-finger protein</fullName>
    </submittedName>
</protein>
<evidence type="ECO:0000256" key="1">
    <source>
        <dbReference type="ARBA" id="ARBA00022714"/>
    </source>
</evidence>
<feature type="compositionally biased region" description="Polar residues" evidence="5">
    <location>
        <begin position="75"/>
        <end position="88"/>
    </location>
</feature>
<evidence type="ECO:0000313" key="7">
    <source>
        <dbReference type="EMBL" id="TQL68903.1"/>
    </source>
</evidence>
<feature type="domain" description="Iron-binding zinc finger CDGSH type" evidence="6">
    <location>
        <begin position="29"/>
        <end position="72"/>
    </location>
</feature>
<keyword evidence="8" id="KW-1185">Reference proteome</keyword>
<evidence type="ECO:0000256" key="5">
    <source>
        <dbReference type="SAM" id="MobiDB-lite"/>
    </source>
</evidence>
<dbReference type="Proteomes" id="UP000320209">
    <property type="component" value="Unassembled WGS sequence"/>
</dbReference>
<reference evidence="7 8" key="1">
    <citation type="submission" date="2019-06" db="EMBL/GenBank/DDBJ databases">
        <title>Sequencing the genomes of 1000 actinobacteria strains.</title>
        <authorList>
            <person name="Klenk H.-P."/>
        </authorList>
    </citation>
    <scope>NUCLEOTIDE SEQUENCE [LARGE SCALE GENOMIC DNA]</scope>
    <source>
        <strain evidence="7 8">DSM 25218</strain>
    </source>
</reference>
<dbReference type="SMART" id="SM00704">
    <property type="entry name" value="ZnF_CDGSH"/>
    <property type="match status" value="1"/>
</dbReference>
<dbReference type="RefSeq" id="WP_141780833.1">
    <property type="nucleotide sequence ID" value="NZ_VFOV01000001.1"/>
</dbReference>
<feature type="compositionally biased region" description="Polar residues" evidence="5">
    <location>
        <begin position="1"/>
        <end position="20"/>
    </location>
</feature>
<dbReference type="Gene3D" id="3.40.5.90">
    <property type="entry name" value="CDGSH iron-sulfur domain, mitoNEET-type"/>
    <property type="match status" value="1"/>
</dbReference>
<dbReference type="InterPro" id="IPR042216">
    <property type="entry name" value="MitoNEET_CISD"/>
</dbReference>